<reference evidence="2" key="2">
    <citation type="submission" date="2015-01" db="EMBL/GenBank/DDBJ databases">
        <title>Evolutionary Origins and Diversification of the Mycorrhizal Mutualists.</title>
        <authorList>
            <consortium name="DOE Joint Genome Institute"/>
            <consortium name="Mycorrhizal Genomics Consortium"/>
            <person name="Kohler A."/>
            <person name="Kuo A."/>
            <person name="Nagy L.G."/>
            <person name="Floudas D."/>
            <person name="Copeland A."/>
            <person name="Barry K.W."/>
            <person name="Cichocki N."/>
            <person name="Veneault-Fourrey C."/>
            <person name="LaButti K."/>
            <person name="Lindquist E.A."/>
            <person name="Lipzen A."/>
            <person name="Lundell T."/>
            <person name="Morin E."/>
            <person name="Murat C."/>
            <person name="Riley R."/>
            <person name="Ohm R."/>
            <person name="Sun H."/>
            <person name="Tunlid A."/>
            <person name="Henrissat B."/>
            <person name="Grigoriev I.V."/>
            <person name="Hibbett D.S."/>
            <person name="Martin F."/>
        </authorList>
    </citation>
    <scope>NUCLEOTIDE SEQUENCE [LARGE SCALE GENOMIC DNA]</scope>
    <source>
        <strain evidence="2">441</strain>
    </source>
</reference>
<protein>
    <submittedName>
        <fullName evidence="1">Uncharacterized protein</fullName>
    </submittedName>
</protein>
<organism evidence="1 2">
    <name type="scientific">Pisolithus microcarpus 441</name>
    <dbReference type="NCBI Taxonomy" id="765257"/>
    <lineage>
        <taxon>Eukaryota</taxon>
        <taxon>Fungi</taxon>
        <taxon>Dikarya</taxon>
        <taxon>Basidiomycota</taxon>
        <taxon>Agaricomycotina</taxon>
        <taxon>Agaricomycetes</taxon>
        <taxon>Agaricomycetidae</taxon>
        <taxon>Boletales</taxon>
        <taxon>Sclerodermatineae</taxon>
        <taxon>Pisolithaceae</taxon>
        <taxon>Pisolithus</taxon>
    </lineage>
</organism>
<dbReference type="EMBL" id="KN833729">
    <property type="protein sequence ID" value="KIK23167.1"/>
    <property type="molecule type" value="Genomic_DNA"/>
</dbReference>
<sequence length="114" mass="12503">MKRGGGETTAVWGELDTTKVTRLGDGGPTRCDDLGTVARDVDGEYMSLVFYVEHFFVSDRVPDDRLISVISRHNPPPILLSSNRTNTTTPLHGWTLLLSVFNLPSTNITVLVSS</sequence>
<evidence type="ECO:0000313" key="1">
    <source>
        <dbReference type="EMBL" id="KIK23167.1"/>
    </source>
</evidence>
<evidence type="ECO:0000313" key="2">
    <source>
        <dbReference type="Proteomes" id="UP000054018"/>
    </source>
</evidence>
<dbReference type="Proteomes" id="UP000054018">
    <property type="component" value="Unassembled WGS sequence"/>
</dbReference>
<gene>
    <name evidence="1" type="ORF">PISMIDRAFT_11072</name>
</gene>
<dbReference type="AlphaFoldDB" id="A0A0C9ZLB1"/>
<reference evidence="1 2" key="1">
    <citation type="submission" date="2014-04" db="EMBL/GenBank/DDBJ databases">
        <authorList>
            <consortium name="DOE Joint Genome Institute"/>
            <person name="Kuo A."/>
            <person name="Kohler A."/>
            <person name="Costa M.D."/>
            <person name="Nagy L.G."/>
            <person name="Floudas D."/>
            <person name="Copeland A."/>
            <person name="Barry K.W."/>
            <person name="Cichocki N."/>
            <person name="Veneault-Fourrey C."/>
            <person name="LaButti K."/>
            <person name="Lindquist E.A."/>
            <person name="Lipzen A."/>
            <person name="Lundell T."/>
            <person name="Morin E."/>
            <person name="Murat C."/>
            <person name="Sun H."/>
            <person name="Tunlid A."/>
            <person name="Henrissat B."/>
            <person name="Grigoriev I.V."/>
            <person name="Hibbett D.S."/>
            <person name="Martin F."/>
            <person name="Nordberg H.P."/>
            <person name="Cantor M.N."/>
            <person name="Hua S.X."/>
        </authorList>
    </citation>
    <scope>NUCLEOTIDE SEQUENCE [LARGE SCALE GENOMIC DNA]</scope>
    <source>
        <strain evidence="1 2">441</strain>
    </source>
</reference>
<keyword evidence="2" id="KW-1185">Reference proteome</keyword>
<accession>A0A0C9ZLB1</accession>
<proteinExistence type="predicted"/>
<dbReference type="HOGENOM" id="CLU_2122029_0_0_1"/>
<name>A0A0C9ZLB1_9AGAM</name>